<keyword evidence="1" id="KW-0472">Membrane</keyword>
<keyword evidence="1" id="KW-1133">Transmembrane helix</keyword>
<name>A0A0A9B883_ARUDO</name>
<reference evidence="2" key="1">
    <citation type="submission" date="2014-09" db="EMBL/GenBank/DDBJ databases">
        <authorList>
            <person name="Magalhaes I.L.F."/>
            <person name="Oliveira U."/>
            <person name="Santos F.R."/>
            <person name="Vidigal T.H.D.A."/>
            <person name="Brescovit A.D."/>
            <person name="Santos A.J."/>
        </authorList>
    </citation>
    <scope>NUCLEOTIDE SEQUENCE</scope>
    <source>
        <tissue evidence="2">Shoot tissue taken approximately 20 cm above the soil surface</tissue>
    </source>
</reference>
<proteinExistence type="predicted"/>
<dbReference type="AlphaFoldDB" id="A0A0A9B883"/>
<evidence type="ECO:0000256" key="1">
    <source>
        <dbReference type="SAM" id="Phobius"/>
    </source>
</evidence>
<feature type="transmembrane region" description="Helical" evidence="1">
    <location>
        <begin position="7"/>
        <end position="26"/>
    </location>
</feature>
<protein>
    <submittedName>
        <fullName evidence="2">Uncharacterized protein</fullName>
    </submittedName>
</protein>
<reference evidence="2" key="2">
    <citation type="journal article" date="2015" name="Data Brief">
        <title>Shoot transcriptome of the giant reed, Arundo donax.</title>
        <authorList>
            <person name="Barrero R.A."/>
            <person name="Guerrero F.D."/>
            <person name="Moolhuijzen P."/>
            <person name="Goolsby J.A."/>
            <person name="Tidwell J."/>
            <person name="Bellgard S.E."/>
            <person name="Bellgard M.I."/>
        </authorList>
    </citation>
    <scope>NUCLEOTIDE SEQUENCE</scope>
    <source>
        <tissue evidence="2">Shoot tissue taken approximately 20 cm above the soil surface</tissue>
    </source>
</reference>
<dbReference type="EMBL" id="GBRH01237736">
    <property type="protein sequence ID" value="JAD60159.1"/>
    <property type="molecule type" value="Transcribed_RNA"/>
</dbReference>
<evidence type="ECO:0000313" key="2">
    <source>
        <dbReference type="EMBL" id="JAD60159.1"/>
    </source>
</evidence>
<organism evidence="2">
    <name type="scientific">Arundo donax</name>
    <name type="common">Giant reed</name>
    <name type="synonym">Donax arundinaceus</name>
    <dbReference type="NCBI Taxonomy" id="35708"/>
    <lineage>
        <taxon>Eukaryota</taxon>
        <taxon>Viridiplantae</taxon>
        <taxon>Streptophyta</taxon>
        <taxon>Embryophyta</taxon>
        <taxon>Tracheophyta</taxon>
        <taxon>Spermatophyta</taxon>
        <taxon>Magnoliopsida</taxon>
        <taxon>Liliopsida</taxon>
        <taxon>Poales</taxon>
        <taxon>Poaceae</taxon>
        <taxon>PACMAD clade</taxon>
        <taxon>Arundinoideae</taxon>
        <taxon>Arundineae</taxon>
        <taxon>Arundo</taxon>
    </lineage>
</organism>
<keyword evidence="1" id="KW-0812">Transmembrane</keyword>
<accession>A0A0A9B883</accession>
<sequence>MCCSTCSVVCMLGIYITSCSFLFLLYTLSCVNSYDLISYLHLFHLLLLDFVDVSPLLFSCEWRILAVA</sequence>